<sequence>MRVLVIGCGIIGAVIAYELSLVTGLKITVIDQQPPAQGATGAALGVLMGVISKKVKGRAWQLRQASIQRYQTLIPELEALTGHQIPHNRNGIVKLIFPGEDLDSWEKLAETRHSQGWHLEIWDDTQIRSYCPQLSIDKIIAAIYSPQDGQIEPTALTKTLVAAATLNGVNFKFGYAVEGVSSTFSDNLNLNTCQQIYTDEGKLEIDWLVIAAGVGSSQLITLLQAQAQKVIDETSATSTIFSPKQEQKNTGVFISNNPNKARQIPTVLPLTIKPVLGQALQLRLENPIGSRDFQPVINGNDIQIVPLGKGEYWVGATVEFPNNVGDVVAEPILLENMKQQAISFCPAIAEAKVIRTWSGKRPRPEGHSAPIITKLTGYSNVVVATGHYRNGVLLAPATAQEIREIIT</sequence>
<dbReference type="Gene3D" id="3.50.50.60">
    <property type="entry name" value="FAD/NAD(P)-binding domain"/>
    <property type="match status" value="1"/>
</dbReference>
<comment type="caution">
    <text evidence="3">The sequence shown here is derived from an EMBL/GenBank/DDBJ whole genome shotgun (WGS) entry which is preliminary data.</text>
</comment>
<feature type="domain" description="FAD dependent oxidoreductase" evidence="2">
    <location>
        <begin position="2"/>
        <end position="245"/>
    </location>
</feature>
<organism evidence="3">
    <name type="scientific">Symploca sp. SIO1C4</name>
    <dbReference type="NCBI Taxonomy" id="2607765"/>
    <lineage>
        <taxon>Bacteria</taxon>
        <taxon>Bacillati</taxon>
        <taxon>Cyanobacteriota</taxon>
        <taxon>Cyanophyceae</taxon>
        <taxon>Coleofasciculales</taxon>
        <taxon>Coleofasciculaceae</taxon>
        <taxon>Symploca</taxon>
    </lineage>
</organism>
<dbReference type="GO" id="GO:0016491">
    <property type="term" value="F:oxidoreductase activity"/>
    <property type="evidence" value="ECO:0007669"/>
    <property type="project" value="UniProtKB-KW"/>
</dbReference>
<keyword evidence="1" id="KW-0560">Oxidoreductase</keyword>
<dbReference type="SUPFAM" id="SSF54373">
    <property type="entry name" value="FAD-linked reductases, C-terminal domain"/>
    <property type="match status" value="1"/>
</dbReference>
<protein>
    <submittedName>
        <fullName evidence="3">FAD-binding oxidoreductase</fullName>
    </submittedName>
</protein>
<evidence type="ECO:0000259" key="2">
    <source>
        <dbReference type="Pfam" id="PF01266"/>
    </source>
</evidence>
<dbReference type="GO" id="GO:0005737">
    <property type="term" value="C:cytoplasm"/>
    <property type="evidence" value="ECO:0007669"/>
    <property type="project" value="TreeGrafter"/>
</dbReference>
<name>A0A6B3ND37_9CYAN</name>
<dbReference type="InterPro" id="IPR036188">
    <property type="entry name" value="FAD/NAD-bd_sf"/>
</dbReference>
<proteinExistence type="predicted"/>
<dbReference type="EMBL" id="JAAHFQ010000263">
    <property type="protein sequence ID" value="NER28805.1"/>
    <property type="molecule type" value="Genomic_DNA"/>
</dbReference>
<reference evidence="3" key="1">
    <citation type="submission" date="2019-11" db="EMBL/GenBank/DDBJ databases">
        <title>Genomic insights into an expanded diversity of filamentous marine cyanobacteria reveals the extraordinary biosynthetic potential of Moorea and Okeania.</title>
        <authorList>
            <person name="Ferreira Leao T."/>
            <person name="Wang M."/>
            <person name="Moss N."/>
            <person name="Da Silva R."/>
            <person name="Sanders J."/>
            <person name="Nurk S."/>
            <person name="Gurevich A."/>
            <person name="Humphrey G."/>
            <person name="Reher R."/>
            <person name="Zhu Q."/>
            <person name="Belda-Ferre P."/>
            <person name="Glukhov E."/>
            <person name="Rex R."/>
            <person name="Dorrestein P.C."/>
            <person name="Knight R."/>
            <person name="Pevzner P."/>
            <person name="Gerwick W.H."/>
            <person name="Gerwick L."/>
        </authorList>
    </citation>
    <scope>NUCLEOTIDE SEQUENCE</scope>
    <source>
        <strain evidence="3">SIO1C4</strain>
    </source>
</reference>
<dbReference type="PANTHER" id="PTHR13847">
    <property type="entry name" value="SARCOSINE DEHYDROGENASE-RELATED"/>
    <property type="match status" value="1"/>
</dbReference>
<dbReference type="Gene3D" id="3.30.9.10">
    <property type="entry name" value="D-Amino Acid Oxidase, subunit A, domain 2"/>
    <property type="match status" value="1"/>
</dbReference>
<dbReference type="InterPro" id="IPR006076">
    <property type="entry name" value="FAD-dep_OxRdtase"/>
</dbReference>
<dbReference type="Pfam" id="PF01266">
    <property type="entry name" value="DAO"/>
    <property type="match status" value="2"/>
</dbReference>
<dbReference type="SUPFAM" id="SSF51905">
    <property type="entry name" value="FAD/NAD(P)-binding domain"/>
    <property type="match status" value="1"/>
</dbReference>
<evidence type="ECO:0000313" key="3">
    <source>
        <dbReference type="EMBL" id="NER28805.1"/>
    </source>
</evidence>
<feature type="domain" description="FAD dependent oxidoreductase" evidence="2">
    <location>
        <begin position="252"/>
        <end position="404"/>
    </location>
</feature>
<gene>
    <name evidence="3" type="ORF">F6J89_14495</name>
</gene>
<dbReference type="PANTHER" id="PTHR13847:SF289">
    <property type="entry name" value="GLYCINE OXIDASE"/>
    <property type="match status" value="1"/>
</dbReference>
<dbReference type="AlphaFoldDB" id="A0A6B3ND37"/>
<accession>A0A6B3ND37</accession>
<evidence type="ECO:0000256" key="1">
    <source>
        <dbReference type="ARBA" id="ARBA00023002"/>
    </source>
</evidence>